<name>A0A0F9GSS1_9ZZZZ</name>
<evidence type="ECO:0000259" key="2">
    <source>
        <dbReference type="Pfam" id="PF13546"/>
    </source>
</evidence>
<feature type="domain" description="Transposase IS701-like DDE" evidence="2">
    <location>
        <begin position="54"/>
        <end position="317"/>
    </location>
</feature>
<comment type="caution">
    <text evidence="3">The sequence shown here is derived from an EMBL/GenBank/DDBJ whole genome shotgun (WGS) entry which is preliminary data.</text>
</comment>
<feature type="compositionally biased region" description="Basic residues" evidence="1">
    <location>
        <begin position="284"/>
        <end position="296"/>
    </location>
</feature>
<dbReference type="SUPFAM" id="SSF53098">
    <property type="entry name" value="Ribonuclease H-like"/>
    <property type="match status" value="1"/>
</dbReference>
<gene>
    <name evidence="3" type="ORF">LCGC14_1790260</name>
</gene>
<accession>A0A0F9GSS1</accession>
<dbReference type="AlphaFoldDB" id="A0A0F9GSS1"/>
<protein>
    <recommendedName>
        <fullName evidence="2">Transposase IS701-like DDE domain-containing protein</fullName>
    </recommendedName>
</protein>
<organism evidence="3">
    <name type="scientific">marine sediment metagenome</name>
    <dbReference type="NCBI Taxonomy" id="412755"/>
    <lineage>
        <taxon>unclassified sequences</taxon>
        <taxon>metagenomes</taxon>
        <taxon>ecological metagenomes</taxon>
    </lineage>
</organism>
<evidence type="ECO:0000313" key="3">
    <source>
        <dbReference type="EMBL" id="KKM01854.1"/>
    </source>
</evidence>
<sequence>MELTTTFMVLLEVFRPVFTAPSYSTFCLLITGWILSVRHRYVTDLIVSSDSVGNGHFSDYHRFFSQGKWEIDNLWKHLARLLIDRLVGADAVIILAGDDTLCRKSGLGLFGAGMHHDPLISSRAKKLVSWGHDWVNLCLIVANPWWAPSKVFALPICMRLYRNKQGVTKGKAKQKGGSKKKAAPSTKRGKKQAKRAQRKTRKAAAGKVKDTKKSNNTSVSTHVTRPQLMREMLILVAAWFPDRQFLFVADSLYTGESVLKYLPANFDMIGAVHPKGGLYEPAPKKHTGRGAPRKKGERLPTRDQWAASRTPWTSITFHQYGLHGTFETKTRTGLYYKAGKDRLLTFVLTRDTDGKRPTRIFYCTNLEMDVQQILATYAHRWAIEVTHYDAKQFLGLEDPANRVPLAVQRTAPMAMFLYSLTILWYAQHGHEHLQFPERPWYTRKSEPSFADMLTTLRRVTWEDKILPVRPKSSV</sequence>
<evidence type="ECO:0000256" key="1">
    <source>
        <dbReference type="SAM" id="MobiDB-lite"/>
    </source>
</evidence>
<dbReference type="InterPro" id="IPR038721">
    <property type="entry name" value="IS701-like_DDE_dom"/>
</dbReference>
<feature type="region of interest" description="Disordered" evidence="1">
    <location>
        <begin position="279"/>
        <end position="300"/>
    </location>
</feature>
<feature type="compositionally biased region" description="Basic residues" evidence="1">
    <location>
        <begin position="170"/>
        <end position="204"/>
    </location>
</feature>
<dbReference type="InterPro" id="IPR012337">
    <property type="entry name" value="RNaseH-like_sf"/>
</dbReference>
<proteinExistence type="predicted"/>
<dbReference type="EMBL" id="LAZR01017084">
    <property type="protein sequence ID" value="KKM01854.1"/>
    <property type="molecule type" value="Genomic_DNA"/>
</dbReference>
<reference evidence="3" key="1">
    <citation type="journal article" date="2015" name="Nature">
        <title>Complex archaea that bridge the gap between prokaryotes and eukaryotes.</title>
        <authorList>
            <person name="Spang A."/>
            <person name="Saw J.H."/>
            <person name="Jorgensen S.L."/>
            <person name="Zaremba-Niedzwiedzka K."/>
            <person name="Martijn J."/>
            <person name="Lind A.E."/>
            <person name="van Eijk R."/>
            <person name="Schleper C."/>
            <person name="Guy L."/>
            <person name="Ettema T.J."/>
        </authorList>
    </citation>
    <scope>NUCLEOTIDE SEQUENCE</scope>
</reference>
<feature type="region of interest" description="Disordered" evidence="1">
    <location>
        <begin position="168"/>
        <end position="222"/>
    </location>
</feature>
<dbReference type="Pfam" id="PF13546">
    <property type="entry name" value="DDE_5"/>
    <property type="match status" value="1"/>
</dbReference>